<proteinExistence type="predicted"/>
<gene>
    <name evidence="1" type="ORF">A3G99_00530</name>
</gene>
<evidence type="ECO:0000313" key="2">
    <source>
        <dbReference type="Proteomes" id="UP000176558"/>
    </source>
</evidence>
<reference evidence="1 2" key="1">
    <citation type="journal article" date="2016" name="Nat. Commun.">
        <title>Thousands of microbial genomes shed light on interconnected biogeochemical processes in an aquifer system.</title>
        <authorList>
            <person name="Anantharaman K."/>
            <person name="Brown C.T."/>
            <person name="Hug L.A."/>
            <person name="Sharon I."/>
            <person name="Castelle C.J."/>
            <person name="Probst A.J."/>
            <person name="Thomas B.C."/>
            <person name="Singh A."/>
            <person name="Wilkins M.J."/>
            <person name="Karaoz U."/>
            <person name="Brodie E.L."/>
            <person name="Williams K.H."/>
            <person name="Hubbard S.S."/>
            <person name="Banfield J.F."/>
        </authorList>
    </citation>
    <scope>NUCLEOTIDE SEQUENCE [LARGE SCALE GENOMIC DNA]</scope>
</reference>
<evidence type="ECO:0000313" key="1">
    <source>
        <dbReference type="EMBL" id="OHB13064.1"/>
    </source>
</evidence>
<sequence>MFGWILKKWAIHDPLPEKVTAIVAVSYGATKTGLTNASEEVVKQVLLVSQRFPDAKIFWGSFAHGPSHTIEISEKQGIFPAEQSFYIGKVTSTTDECLAIKRLIAQTNSDSSSIVIVAEECHSRRCRMVWKYFFKNSEICFHSIPAREAEDPENPMILQRNWRIWFVANIVGWVVFKTVGIPRMARWNFHQPTS</sequence>
<protein>
    <recommendedName>
        <fullName evidence="3">DUF218 domain-containing protein</fullName>
    </recommendedName>
</protein>
<dbReference type="EMBL" id="MHWT01000005">
    <property type="protein sequence ID" value="OHB13064.1"/>
    <property type="molecule type" value="Genomic_DNA"/>
</dbReference>
<dbReference type="Proteomes" id="UP000176558">
    <property type="component" value="Unassembled WGS sequence"/>
</dbReference>
<organism evidence="1 2">
    <name type="scientific">Candidatus Zambryskibacteria bacterium RIFCSPLOWO2_12_FULL_39_23</name>
    <dbReference type="NCBI Taxonomy" id="1802776"/>
    <lineage>
        <taxon>Bacteria</taxon>
        <taxon>Candidatus Zambryskiibacteriota</taxon>
    </lineage>
</organism>
<name>A0A1G2UUL9_9BACT</name>
<dbReference type="AlphaFoldDB" id="A0A1G2UUL9"/>
<evidence type="ECO:0008006" key="3">
    <source>
        <dbReference type="Google" id="ProtNLM"/>
    </source>
</evidence>
<accession>A0A1G2UUL9</accession>
<comment type="caution">
    <text evidence="1">The sequence shown here is derived from an EMBL/GenBank/DDBJ whole genome shotgun (WGS) entry which is preliminary data.</text>
</comment>